<dbReference type="GO" id="GO:0016787">
    <property type="term" value="F:hydrolase activity"/>
    <property type="evidence" value="ECO:0007669"/>
    <property type="project" value="UniProtKB-KW"/>
</dbReference>
<reference evidence="2 3" key="1">
    <citation type="submission" date="2019-02" db="EMBL/GenBank/DDBJ databases">
        <title>Deep-cultivation of Planctomycetes and their phenomic and genomic characterization uncovers novel biology.</title>
        <authorList>
            <person name="Wiegand S."/>
            <person name="Jogler M."/>
            <person name="Boedeker C."/>
            <person name="Pinto D."/>
            <person name="Vollmers J."/>
            <person name="Rivas-Marin E."/>
            <person name="Kohn T."/>
            <person name="Peeters S.H."/>
            <person name="Heuer A."/>
            <person name="Rast P."/>
            <person name="Oberbeckmann S."/>
            <person name="Bunk B."/>
            <person name="Jeske O."/>
            <person name="Meyerdierks A."/>
            <person name="Storesund J.E."/>
            <person name="Kallscheuer N."/>
            <person name="Luecker S."/>
            <person name="Lage O.M."/>
            <person name="Pohl T."/>
            <person name="Merkel B.J."/>
            <person name="Hornburger P."/>
            <person name="Mueller R.-W."/>
            <person name="Bruemmer F."/>
            <person name="Labrenz M."/>
            <person name="Spormann A.M."/>
            <person name="Op den Camp H."/>
            <person name="Overmann J."/>
            <person name="Amann R."/>
            <person name="Jetten M.S.M."/>
            <person name="Mascher T."/>
            <person name="Medema M.H."/>
            <person name="Devos D.P."/>
            <person name="Kaster A.-K."/>
            <person name="Ovreas L."/>
            <person name="Rohde M."/>
            <person name="Galperin M.Y."/>
            <person name="Jogler C."/>
        </authorList>
    </citation>
    <scope>NUCLEOTIDE SEQUENCE [LARGE SCALE GENOMIC DNA]</scope>
    <source>
        <strain evidence="2 3">Mal4</strain>
    </source>
</reference>
<keyword evidence="2" id="KW-0378">Hydrolase</keyword>
<evidence type="ECO:0000313" key="2">
    <source>
        <dbReference type="EMBL" id="QDU37402.1"/>
    </source>
</evidence>
<dbReference type="OrthoDB" id="581098at2"/>
<accession>A0A517Z4J1</accession>
<feature type="domain" description="Amidohydrolase-related" evidence="1">
    <location>
        <begin position="2"/>
        <end position="301"/>
    </location>
</feature>
<dbReference type="RefSeq" id="WP_145368198.1">
    <property type="nucleotide sequence ID" value="NZ_CP036275.1"/>
</dbReference>
<dbReference type="Gene3D" id="3.20.20.140">
    <property type="entry name" value="Metal-dependent hydrolases"/>
    <property type="match status" value="1"/>
</dbReference>
<proteinExistence type="predicted"/>
<evidence type="ECO:0000259" key="1">
    <source>
        <dbReference type="Pfam" id="PF04909"/>
    </source>
</evidence>
<dbReference type="EMBL" id="CP036275">
    <property type="protein sequence ID" value="QDU37402.1"/>
    <property type="molecule type" value="Genomic_DNA"/>
</dbReference>
<keyword evidence="3" id="KW-1185">Reference proteome</keyword>
<dbReference type="KEGG" id="mri:Mal4_17130"/>
<dbReference type="Pfam" id="PF04909">
    <property type="entry name" value="Amidohydro_2"/>
    <property type="match status" value="1"/>
</dbReference>
<sequence>MIDAHLHLVDFCQETEGLDAVLAAMDAAGIERAVVFGLAVTKEWSEWEKREPTYYLSDNCRCYYYSLTDAILAEQYLALGPKQQQRLAPLLCGFNPVDQHASRHVERILDLYPDVFHGIGEILCRHDDLTNQLLGQPPRANHPALRQIYSMADARNWPVLIHQDISSVGRHNEPLYLHEIVDPLQEHSGVTFVWAHCGHSRRINVEGHLDHLTRLMDEFDNLCLDYSWYVYDSLICEEGRPRKEWVEFTERFSDRICLGSDIFGRFDELESRMNRYSPLLEQLSDAARRDISDATAERLYFGGDTSTGSHRGTE</sequence>
<dbReference type="InterPro" id="IPR032466">
    <property type="entry name" value="Metal_Hydrolase"/>
</dbReference>
<evidence type="ECO:0000313" key="3">
    <source>
        <dbReference type="Proteomes" id="UP000320496"/>
    </source>
</evidence>
<dbReference type="SUPFAM" id="SSF51556">
    <property type="entry name" value="Metallo-dependent hydrolases"/>
    <property type="match status" value="1"/>
</dbReference>
<name>A0A517Z4J1_9PLAN</name>
<dbReference type="AlphaFoldDB" id="A0A517Z4J1"/>
<dbReference type="Proteomes" id="UP000320496">
    <property type="component" value="Chromosome"/>
</dbReference>
<protein>
    <submittedName>
        <fullName evidence="2">Amidohydrolase</fullName>
    </submittedName>
</protein>
<organism evidence="2 3">
    <name type="scientific">Maioricimonas rarisocia</name>
    <dbReference type="NCBI Taxonomy" id="2528026"/>
    <lineage>
        <taxon>Bacteria</taxon>
        <taxon>Pseudomonadati</taxon>
        <taxon>Planctomycetota</taxon>
        <taxon>Planctomycetia</taxon>
        <taxon>Planctomycetales</taxon>
        <taxon>Planctomycetaceae</taxon>
        <taxon>Maioricimonas</taxon>
    </lineage>
</organism>
<dbReference type="InterPro" id="IPR006680">
    <property type="entry name" value="Amidohydro-rel"/>
</dbReference>
<gene>
    <name evidence="2" type="ORF">Mal4_17130</name>
</gene>